<reference evidence="2 3" key="1">
    <citation type="submission" date="2020-08" db="EMBL/GenBank/DDBJ databases">
        <title>Genomic Encyclopedia of Type Strains, Phase IV (KMG-IV): sequencing the most valuable type-strain genomes for metagenomic binning, comparative biology and taxonomic classification.</title>
        <authorList>
            <person name="Goeker M."/>
        </authorList>
    </citation>
    <scope>NUCLEOTIDE SEQUENCE [LARGE SCALE GENOMIC DNA]</scope>
    <source>
        <strain evidence="2 3">DSM 23447</strain>
    </source>
</reference>
<evidence type="ECO:0000313" key="2">
    <source>
        <dbReference type="EMBL" id="MBB4053119.1"/>
    </source>
</evidence>
<proteinExistence type="predicted"/>
<evidence type="ECO:0000313" key="3">
    <source>
        <dbReference type="Proteomes" id="UP000547011"/>
    </source>
</evidence>
<dbReference type="Gene3D" id="3.40.309.10">
    <property type="entry name" value="Aldehyde Dehydrogenase, Chain A, domain 2"/>
    <property type="match status" value="1"/>
</dbReference>
<dbReference type="AlphaFoldDB" id="A0A7W6IP55"/>
<dbReference type="InterPro" id="IPR015590">
    <property type="entry name" value="Aldehyde_DH_dom"/>
</dbReference>
<evidence type="ECO:0000259" key="1">
    <source>
        <dbReference type="Pfam" id="PF00171"/>
    </source>
</evidence>
<dbReference type="EMBL" id="JACIEW010000006">
    <property type="protein sequence ID" value="MBB4053119.1"/>
    <property type="molecule type" value="Genomic_DNA"/>
</dbReference>
<dbReference type="Pfam" id="PF00171">
    <property type="entry name" value="Aldedh"/>
    <property type="match status" value="1"/>
</dbReference>
<comment type="caution">
    <text evidence="2">The sequence shown here is derived from an EMBL/GenBank/DDBJ whole genome shotgun (WGS) entry which is preliminary data.</text>
</comment>
<accession>A0A7W6IP55</accession>
<sequence length="51" mass="5595">MRPISSDAEAGMVMVNVPTAGVDFHVPFGGRKGSSYGQREQGKYAAEFFKW</sequence>
<dbReference type="Proteomes" id="UP000547011">
    <property type="component" value="Unassembled WGS sequence"/>
</dbReference>
<dbReference type="InterPro" id="IPR016163">
    <property type="entry name" value="Ald_DH_C"/>
</dbReference>
<gene>
    <name evidence="2" type="ORF">GGR20_002775</name>
</gene>
<name>A0A7W6IP55_9HYPH</name>
<organism evidence="2 3">
    <name type="scientific">Devosia subaequoris</name>
    <dbReference type="NCBI Taxonomy" id="395930"/>
    <lineage>
        <taxon>Bacteria</taxon>
        <taxon>Pseudomonadati</taxon>
        <taxon>Pseudomonadota</taxon>
        <taxon>Alphaproteobacteria</taxon>
        <taxon>Hyphomicrobiales</taxon>
        <taxon>Devosiaceae</taxon>
        <taxon>Devosia</taxon>
    </lineage>
</organism>
<feature type="domain" description="Aldehyde dehydrogenase" evidence="1">
    <location>
        <begin position="4"/>
        <end position="49"/>
    </location>
</feature>
<dbReference type="InterPro" id="IPR016161">
    <property type="entry name" value="Ald_DH/histidinol_DH"/>
</dbReference>
<dbReference type="SUPFAM" id="SSF53720">
    <property type="entry name" value="ALDH-like"/>
    <property type="match status" value="1"/>
</dbReference>
<keyword evidence="3" id="KW-1185">Reference proteome</keyword>
<dbReference type="GO" id="GO:0016620">
    <property type="term" value="F:oxidoreductase activity, acting on the aldehyde or oxo group of donors, NAD or NADP as acceptor"/>
    <property type="evidence" value="ECO:0007669"/>
    <property type="project" value="InterPro"/>
</dbReference>
<protein>
    <submittedName>
        <fullName evidence="2">Acyl-CoA reductase-like NAD-dependent aldehyde dehydrogenase</fullName>
    </submittedName>
</protein>